<keyword evidence="1" id="KW-0472">Membrane</keyword>
<evidence type="ECO:0000256" key="1">
    <source>
        <dbReference type="SAM" id="Phobius"/>
    </source>
</evidence>
<name>A0AA85KJ17_TRIRE</name>
<evidence type="ECO:0000313" key="2">
    <source>
        <dbReference type="Proteomes" id="UP000050795"/>
    </source>
</evidence>
<dbReference type="WBParaSite" id="TREG1_89270.1">
    <property type="protein sequence ID" value="TREG1_89270.1"/>
    <property type="gene ID" value="TREG1_89270"/>
</dbReference>
<evidence type="ECO:0000313" key="3">
    <source>
        <dbReference type="WBParaSite" id="TREG1_89270.1"/>
    </source>
</evidence>
<feature type="transmembrane region" description="Helical" evidence="1">
    <location>
        <begin position="244"/>
        <end position="267"/>
    </location>
</feature>
<organism evidence="2 3">
    <name type="scientific">Trichobilharzia regenti</name>
    <name type="common">Nasal bird schistosome</name>
    <dbReference type="NCBI Taxonomy" id="157069"/>
    <lineage>
        <taxon>Eukaryota</taxon>
        <taxon>Metazoa</taxon>
        <taxon>Spiralia</taxon>
        <taxon>Lophotrochozoa</taxon>
        <taxon>Platyhelminthes</taxon>
        <taxon>Trematoda</taxon>
        <taxon>Digenea</taxon>
        <taxon>Strigeidida</taxon>
        <taxon>Schistosomatoidea</taxon>
        <taxon>Schistosomatidae</taxon>
        <taxon>Trichobilharzia</taxon>
    </lineage>
</organism>
<reference evidence="2" key="1">
    <citation type="submission" date="2022-06" db="EMBL/GenBank/DDBJ databases">
        <authorList>
            <person name="Berger JAMES D."/>
            <person name="Berger JAMES D."/>
        </authorList>
    </citation>
    <scope>NUCLEOTIDE SEQUENCE [LARGE SCALE GENOMIC DNA]</scope>
</reference>
<keyword evidence="1" id="KW-1133">Transmembrane helix</keyword>
<reference evidence="3" key="2">
    <citation type="submission" date="2023-11" db="UniProtKB">
        <authorList>
            <consortium name="WormBaseParasite"/>
        </authorList>
    </citation>
    <scope>IDENTIFICATION</scope>
</reference>
<keyword evidence="2" id="KW-1185">Reference proteome</keyword>
<evidence type="ECO:0008006" key="4">
    <source>
        <dbReference type="Google" id="ProtNLM"/>
    </source>
</evidence>
<protein>
    <recommendedName>
        <fullName evidence="4">EGF-like domain-containing protein</fullName>
    </recommendedName>
</protein>
<proteinExistence type="predicted"/>
<keyword evidence="1" id="KW-0812">Transmembrane</keyword>
<dbReference type="Proteomes" id="UP000050795">
    <property type="component" value="Unassembled WGS sequence"/>
</dbReference>
<accession>A0AA85KJ17</accession>
<dbReference type="AlphaFoldDB" id="A0AA85KJ17"/>
<sequence length="307" mass="35918">MKLHNGVSSFWIIQHVHMRSVLFTLFTISQVYAKFETGHPLPFFQRNRNEKCVIYEEPKSCEKVANTNNPLYTHFGIFTEILDDQMKPISVQDFEMVPINERFEYFTRRSCDFIMSRITTEQTPYYERPSCTVADFIPSDANTVFAVHDIVYNSIRATQLSENLLLDTFIQNSRFYNLSFNLQKFNFRIVSNTMKRVCSDCQNVCPPHSHCVDIMNGIKCVCNFGWQYVGGYSRSEHCRLHPTVLSLLIIGSILLIAFAVLTTYLMFRVKHRFVITTNLKRISFDDYGDGEANLHIHRYNKNYNRNS</sequence>